<dbReference type="GO" id="GO:0006790">
    <property type="term" value="P:sulfur compound metabolic process"/>
    <property type="evidence" value="ECO:0007669"/>
    <property type="project" value="TreeGrafter"/>
</dbReference>
<keyword evidence="2" id="KW-0479">Metal-binding</keyword>
<comment type="caution">
    <text evidence="8">The sequence shown here is derived from an EMBL/GenBank/DDBJ whole genome shotgun (WGS) entry which is preliminary data.</text>
</comment>
<feature type="region of interest" description="Disordered" evidence="6">
    <location>
        <begin position="1"/>
        <end position="40"/>
    </location>
</feature>
<dbReference type="OrthoDB" id="581608at2"/>
<dbReference type="RefSeq" id="WP_126638488.1">
    <property type="nucleotide sequence ID" value="NZ_BIFH01000020.1"/>
</dbReference>
<reference evidence="8 9" key="1">
    <citation type="submission" date="2018-12" db="EMBL/GenBank/DDBJ databases">
        <title>Draft genome sequence of Embleya hyalina NBRC 13850T.</title>
        <authorList>
            <person name="Komaki H."/>
            <person name="Hosoyama A."/>
            <person name="Kimura A."/>
            <person name="Ichikawa N."/>
            <person name="Tamura T."/>
        </authorList>
    </citation>
    <scope>NUCLEOTIDE SEQUENCE [LARGE SCALE GENOMIC DNA]</scope>
    <source>
        <strain evidence="8 9">NBRC 13850</strain>
    </source>
</reference>
<keyword evidence="9" id="KW-1185">Reference proteome</keyword>
<proteinExistence type="inferred from homology"/>
<dbReference type="GO" id="GO:0000908">
    <property type="term" value="F:taurine dioxygenase activity"/>
    <property type="evidence" value="ECO:0007669"/>
    <property type="project" value="TreeGrafter"/>
</dbReference>
<dbReference type="EMBL" id="BIFH01000020">
    <property type="protein sequence ID" value="GCD96449.1"/>
    <property type="molecule type" value="Genomic_DNA"/>
</dbReference>
<feature type="compositionally biased region" description="Low complexity" evidence="6">
    <location>
        <begin position="1"/>
        <end position="28"/>
    </location>
</feature>
<protein>
    <submittedName>
        <fullName evidence="8">Taurine dioxygenase</fullName>
    </submittedName>
</protein>
<evidence type="ECO:0000313" key="8">
    <source>
        <dbReference type="EMBL" id="GCD96449.1"/>
    </source>
</evidence>
<dbReference type="PANTHER" id="PTHR30468:SF1">
    <property type="entry name" value="ALPHA-KETOGLUTARATE-DEPENDENT SULFONATE DIOXYGENASE"/>
    <property type="match status" value="1"/>
</dbReference>
<keyword evidence="4" id="KW-0560">Oxidoreductase</keyword>
<evidence type="ECO:0000256" key="3">
    <source>
        <dbReference type="ARBA" id="ARBA00022964"/>
    </source>
</evidence>
<evidence type="ECO:0000256" key="6">
    <source>
        <dbReference type="SAM" id="MobiDB-lite"/>
    </source>
</evidence>
<name>A0A401YPD4_9ACTN</name>
<dbReference type="PANTHER" id="PTHR30468">
    <property type="entry name" value="ALPHA-KETOGLUTARATE-DEPENDENT SULFONATE DIOXYGENASE"/>
    <property type="match status" value="1"/>
</dbReference>
<dbReference type="Proteomes" id="UP000286931">
    <property type="component" value="Unassembled WGS sequence"/>
</dbReference>
<dbReference type="InterPro" id="IPR003819">
    <property type="entry name" value="TauD/TfdA-like"/>
</dbReference>
<dbReference type="AlphaFoldDB" id="A0A401YPD4"/>
<evidence type="ECO:0000313" key="9">
    <source>
        <dbReference type="Proteomes" id="UP000286931"/>
    </source>
</evidence>
<keyword evidence="3 8" id="KW-0223">Dioxygenase</keyword>
<dbReference type="GO" id="GO:0005737">
    <property type="term" value="C:cytoplasm"/>
    <property type="evidence" value="ECO:0007669"/>
    <property type="project" value="TreeGrafter"/>
</dbReference>
<sequence length="315" mass="34908">MTSSTAPGTPAAPAAPGRGRIADRGLMPGPRPLRRLPEGVGSEPYTRFELVPYGDLIGAEIRGVSLAEPVGPELFAELDRALLEWKVLFFRDQPITPAQHCAFARLWGELEVHPFLGQGDVPEVVRFAKDAASVGVENIWHTDVTWRERPALGSVLRAVEVPERGGDTVWADMGAAYDALPADLKERLAGLTAVHDFTLAFGHGLDAEQLAARRREFPPVEHPVVRTHPVTGRRTLFVNGIFTDHIVGLPEAESEELLGVLFRQAMTPEYQVRLRWAPDTVAFWDNRATQHYAVNDYHPHVRVMERAAILGDRPY</sequence>
<dbReference type="InterPro" id="IPR051323">
    <property type="entry name" value="AtsK-like"/>
</dbReference>
<evidence type="ECO:0000256" key="1">
    <source>
        <dbReference type="ARBA" id="ARBA00005896"/>
    </source>
</evidence>
<comment type="similarity">
    <text evidence="1">Belongs to the TfdA dioxygenase family.</text>
</comment>
<feature type="domain" description="TauD/TfdA-like" evidence="7">
    <location>
        <begin position="52"/>
        <end position="307"/>
    </location>
</feature>
<dbReference type="Pfam" id="PF02668">
    <property type="entry name" value="TauD"/>
    <property type="match status" value="1"/>
</dbReference>
<dbReference type="InterPro" id="IPR042098">
    <property type="entry name" value="TauD-like_sf"/>
</dbReference>
<dbReference type="SUPFAM" id="SSF51197">
    <property type="entry name" value="Clavaminate synthase-like"/>
    <property type="match status" value="1"/>
</dbReference>
<evidence type="ECO:0000256" key="4">
    <source>
        <dbReference type="ARBA" id="ARBA00023002"/>
    </source>
</evidence>
<keyword evidence="5" id="KW-0408">Iron</keyword>
<dbReference type="Gene3D" id="3.60.130.10">
    <property type="entry name" value="Clavaminate synthase-like"/>
    <property type="match status" value="1"/>
</dbReference>
<organism evidence="8 9">
    <name type="scientific">Embleya hyalina</name>
    <dbReference type="NCBI Taxonomy" id="516124"/>
    <lineage>
        <taxon>Bacteria</taxon>
        <taxon>Bacillati</taxon>
        <taxon>Actinomycetota</taxon>
        <taxon>Actinomycetes</taxon>
        <taxon>Kitasatosporales</taxon>
        <taxon>Streptomycetaceae</taxon>
        <taxon>Embleya</taxon>
    </lineage>
</organism>
<accession>A0A401YPD4</accession>
<dbReference type="GO" id="GO:0046872">
    <property type="term" value="F:metal ion binding"/>
    <property type="evidence" value="ECO:0007669"/>
    <property type="project" value="UniProtKB-KW"/>
</dbReference>
<evidence type="ECO:0000259" key="7">
    <source>
        <dbReference type="Pfam" id="PF02668"/>
    </source>
</evidence>
<gene>
    <name evidence="8" type="primary">tauD_2</name>
    <name evidence="8" type="ORF">EHYA_04134</name>
</gene>
<evidence type="ECO:0000256" key="5">
    <source>
        <dbReference type="ARBA" id="ARBA00023004"/>
    </source>
</evidence>
<evidence type="ECO:0000256" key="2">
    <source>
        <dbReference type="ARBA" id="ARBA00022723"/>
    </source>
</evidence>